<evidence type="ECO:0000313" key="1">
    <source>
        <dbReference type="EMBL" id="SKB36946.1"/>
    </source>
</evidence>
<dbReference type="AlphaFoldDB" id="A0A1T5APT6"/>
<evidence type="ECO:0000313" key="2">
    <source>
        <dbReference type="Proteomes" id="UP000190852"/>
    </source>
</evidence>
<sequence length="368" mass="43288">MKKFIIIEHEPLTIRLNKIFCIDQLIKSGVCVEYWDLSQLIFPGINISDKLVHPYIKHICKICELENELSLNSIENCVFVVEIFCNWQNRKIFKALSIRNCYCVRVDLYANTTIYKSSFIDKLKRNLSFSIFNNATNVLLWKLYQSLYKITPYKKTASSSSIANRDIAINHPDYEDYYSNNSKNPINIPYILFIDTYYPLHPDLKYYLKIKDPNVSHYREIMKKLFDYLENKYSKKVIIAAHPKSIYSGNEFGQRQIIKNETCNLVKHADLIISHESNSLSFIALSNTPFIFVYPDSYNDSKHLIGYMDQLSAFFQKKTYNIDRCNWDDIVFSPLNKDIRDEYIKNYLTSKECSNKTNSEIIINSLLK</sequence>
<dbReference type="Proteomes" id="UP000190852">
    <property type="component" value="Unassembled WGS sequence"/>
</dbReference>
<protein>
    <submittedName>
        <fullName evidence="1">Uncharacterized protein</fullName>
    </submittedName>
</protein>
<keyword evidence="2" id="KW-1185">Reference proteome</keyword>
<gene>
    <name evidence="1" type="ORF">SAMN05660349_00801</name>
</gene>
<proteinExistence type="predicted"/>
<accession>A0A1T5APT6</accession>
<dbReference type="RefSeq" id="WP_079682498.1">
    <property type="nucleotide sequence ID" value="NZ_FUYQ01000004.1"/>
</dbReference>
<reference evidence="2" key="1">
    <citation type="submission" date="2017-02" db="EMBL/GenBank/DDBJ databases">
        <authorList>
            <person name="Varghese N."/>
            <person name="Submissions S."/>
        </authorList>
    </citation>
    <scope>NUCLEOTIDE SEQUENCE [LARGE SCALE GENOMIC DNA]</scope>
    <source>
        <strain evidence="2">DSM 24967</strain>
    </source>
</reference>
<organism evidence="1 2">
    <name type="scientific">Parabacteroides chartae</name>
    <dbReference type="NCBI Taxonomy" id="1037355"/>
    <lineage>
        <taxon>Bacteria</taxon>
        <taxon>Pseudomonadati</taxon>
        <taxon>Bacteroidota</taxon>
        <taxon>Bacteroidia</taxon>
        <taxon>Bacteroidales</taxon>
        <taxon>Tannerellaceae</taxon>
        <taxon>Parabacteroides</taxon>
    </lineage>
</organism>
<name>A0A1T5APT6_9BACT</name>
<dbReference type="EMBL" id="FUYQ01000004">
    <property type="protein sequence ID" value="SKB36946.1"/>
    <property type="molecule type" value="Genomic_DNA"/>
</dbReference>